<organism evidence="1 2">
    <name type="scientific">Legionella hackeliae</name>
    <dbReference type="NCBI Taxonomy" id="449"/>
    <lineage>
        <taxon>Bacteria</taxon>
        <taxon>Pseudomonadati</taxon>
        <taxon>Pseudomonadota</taxon>
        <taxon>Gammaproteobacteria</taxon>
        <taxon>Legionellales</taxon>
        <taxon>Legionellaceae</taxon>
        <taxon>Legionella</taxon>
    </lineage>
</organism>
<dbReference type="EMBL" id="LN681225">
    <property type="protein sequence ID" value="CEK11585.1"/>
    <property type="molecule type" value="Genomic_DNA"/>
</dbReference>
<reference evidence="2" key="1">
    <citation type="submission" date="2014-09" db="EMBL/GenBank/DDBJ databases">
        <authorList>
            <person name="Gomez-Valero L."/>
        </authorList>
    </citation>
    <scope>NUCLEOTIDE SEQUENCE [LARGE SCALE GENOMIC DNA]</scope>
    <source>
        <strain evidence="2">ATCC35250</strain>
    </source>
</reference>
<dbReference type="Proteomes" id="UP000032803">
    <property type="component" value="Chromosome I"/>
</dbReference>
<sequence>MVKFLLFANDQLTTILNQMKTKTEPEDNNFFDNLPNETMNIIVKALDDEPIAQRNFNLSCRFFYNNYNEQWFMQQLINAVVSGNQDKAQKILQHYPQWMIEKINTINDLSGRSFHNLSLWQYTLWALDVRYMAPMMLQSLPQNAQGEKIRLQLDKQFEAVEVDGVTYELAGNTYYETEYDFDVIWALLKYIADKNKDVKTCSLIGQAQRLVPAHVAQHFCNSEEPFQSTSSFKKEQFKRTLRFYNSISEKFEHWFSSQLGLSFAIVGGTPLGAVAYPIISKRTAENELEALRTLRKRRTKDLIILKKQLQNPIEKQESDLGIKPA</sequence>
<keyword evidence="2" id="KW-1185">Reference proteome</keyword>
<gene>
    <name evidence="1" type="ORF">LHA_2579</name>
</gene>
<accession>A0A0A8URW9</accession>
<proteinExistence type="predicted"/>
<dbReference type="AlphaFoldDB" id="A0A0A8URW9"/>
<evidence type="ECO:0000313" key="2">
    <source>
        <dbReference type="Proteomes" id="UP000032803"/>
    </source>
</evidence>
<evidence type="ECO:0000313" key="1">
    <source>
        <dbReference type="EMBL" id="CEK11585.1"/>
    </source>
</evidence>
<protein>
    <submittedName>
        <fullName evidence="1">Uncharacterized protein</fullName>
    </submittedName>
</protein>
<dbReference type="PATRIC" id="fig|449.7.peg.1034"/>
<dbReference type="KEGG" id="lha:LHA_2579"/>
<name>A0A0A8URW9_LEGHA</name>
<dbReference type="HOGENOM" id="CLU_069110_0_0_6"/>